<dbReference type="EMBL" id="MAVT02000194">
    <property type="protein sequence ID" value="POS78333.1"/>
    <property type="molecule type" value="Genomic_DNA"/>
</dbReference>
<dbReference type="Proteomes" id="UP000094444">
    <property type="component" value="Unassembled WGS sequence"/>
</dbReference>
<evidence type="ECO:0000313" key="2">
    <source>
        <dbReference type="Proteomes" id="UP000094444"/>
    </source>
</evidence>
<sequence length="305" mass="35102">MDAAPDSDNVLHCENIVQDQSGHVSEISDITAETTSENISPFFRLPGEIRNLIYKYPCIFTCRDRLPDNGVIGSLRKWQNSLGFDYERQPRLDFEQQPAITRVNRQLRRETLGLYYSQWKFHVEFQAPDPRFLYFMSKTPLSFIRWPLIDKLRRGELEFTYIMSKILRHLTPGPGATIQPSYQPFLSHLCISIHTEGGFFLVQRLEFTMSTTAIANPQRRASDCWGPVKTHGLNWSDKEEVMTACGEALTSCPGWANRRVDPFLEIHYGRYALTEHGFEHPPETAGKLACVLSVIARHCPRLTKH</sequence>
<dbReference type="AlphaFoldDB" id="A0A2P5I758"/>
<keyword evidence="2" id="KW-1185">Reference proteome</keyword>
<comment type="caution">
    <text evidence="1">The sequence shown here is derived from an EMBL/GenBank/DDBJ whole genome shotgun (WGS) entry which is preliminary data.</text>
</comment>
<reference evidence="1" key="1">
    <citation type="submission" date="2017-09" db="EMBL/GenBank/DDBJ databases">
        <title>Polyketide synthases of a Diaporthe helianthi virulent isolate.</title>
        <authorList>
            <person name="Baroncelli R."/>
        </authorList>
    </citation>
    <scope>NUCLEOTIDE SEQUENCE [LARGE SCALE GENOMIC DNA]</scope>
    <source>
        <strain evidence="1">7/96</strain>
    </source>
</reference>
<dbReference type="OrthoDB" id="5245408at2759"/>
<accession>A0A2P5I758</accession>
<dbReference type="PANTHER" id="PTHR42085:SF1">
    <property type="entry name" value="F-BOX DOMAIN-CONTAINING PROTEIN"/>
    <property type="match status" value="1"/>
</dbReference>
<organism evidence="1 2">
    <name type="scientific">Diaporthe helianthi</name>
    <dbReference type="NCBI Taxonomy" id="158607"/>
    <lineage>
        <taxon>Eukaryota</taxon>
        <taxon>Fungi</taxon>
        <taxon>Dikarya</taxon>
        <taxon>Ascomycota</taxon>
        <taxon>Pezizomycotina</taxon>
        <taxon>Sordariomycetes</taxon>
        <taxon>Sordariomycetidae</taxon>
        <taxon>Diaporthales</taxon>
        <taxon>Diaporthaceae</taxon>
        <taxon>Diaporthe</taxon>
    </lineage>
</organism>
<evidence type="ECO:0000313" key="1">
    <source>
        <dbReference type="EMBL" id="POS78333.1"/>
    </source>
</evidence>
<dbReference type="PANTHER" id="PTHR42085">
    <property type="entry name" value="F-BOX DOMAIN-CONTAINING PROTEIN"/>
    <property type="match status" value="1"/>
</dbReference>
<dbReference type="InParanoid" id="A0A2P5I758"/>
<gene>
    <name evidence="1" type="ORF">DHEL01_v203263</name>
</gene>
<proteinExistence type="predicted"/>
<dbReference type="InterPro" id="IPR038883">
    <property type="entry name" value="AN11006-like"/>
</dbReference>
<protein>
    <submittedName>
        <fullName evidence="1">Uncharacterized protein</fullName>
    </submittedName>
</protein>
<name>A0A2P5I758_DIAHE</name>